<evidence type="ECO:0000313" key="1">
    <source>
        <dbReference type="EMBL" id="ADJ61579.1"/>
    </source>
</evidence>
<protein>
    <submittedName>
        <fullName evidence="1">Uncharacterized protein</fullName>
    </submittedName>
</protein>
<dbReference type="HOGENOM" id="CLU_2142444_0_0_4"/>
<name>D8ITT8_HERSS</name>
<evidence type="ECO:0000313" key="2">
    <source>
        <dbReference type="Proteomes" id="UP000000329"/>
    </source>
</evidence>
<dbReference type="KEGG" id="hse:Hsero_0049"/>
<accession>D8ITT8</accession>
<gene>
    <name evidence="1" type="ordered locus">Hsero_0049</name>
</gene>
<dbReference type="Proteomes" id="UP000000329">
    <property type="component" value="Chromosome"/>
</dbReference>
<proteinExistence type="predicted"/>
<sequence>MSFPVETAQSIVRCKNLRMTISPAFSVDATVFSGNIVQIIKENADVAFHSCLIHVFVFFYFPLQRASSQGLLAANRRSGAWLSGIGQLCANVKQYNENAYRFPYPFPRSSCA</sequence>
<dbReference type="EMBL" id="CP002039">
    <property type="protein sequence ID" value="ADJ61579.1"/>
    <property type="molecule type" value="Genomic_DNA"/>
</dbReference>
<organism evidence="1 2">
    <name type="scientific">Herbaspirillum seropedicae (strain SmR1)</name>
    <dbReference type="NCBI Taxonomy" id="757424"/>
    <lineage>
        <taxon>Bacteria</taxon>
        <taxon>Pseudomonadati</taxon>
        <taxon>Pseudomonadota</taxon>
        <taxon>Betaproteobacteria</taxon>
        <taxon>Burkholderiales</taxon>
        <taxon>Oxalobacteraceae</taxon>
        <taxon>Herbaspirillum</taxon>
    </lineage>
</organism>
<dbReference type="STRING" id="757424.Hsero_0049"/>
<reference evidence="1 2" key="1">
    <citation type="submission" date="2010-04" db="EMBL/GenBank/DDBJ databases">
        <title>The genome of Herbaspirillum seropedicae SmR1, an endophytic, nitrogen-fixing, plant-growth promoting beta-Proteobacteria.</title>
        <authorList>
            <person name="Pedrosa F.O."/>
            <person name="Monteiro R.A."/>
            <person name="Wassem R."/>
            <person name="Cruz L.M."/>
            <person name="Ayub R.A."/>
            <person name="Colauto N.B."/>
            <person name="Fernandez M.A."/>
            <person name="Fungaro M.H.P."/>
            <person name="Grisard E.C."/>
            <person name="Hungria M."/>
            <person name="Madeira H.M.F."/>
            <person name="Nodari R.O."/>
            <person name="Osaku C.A."/>
            <person name="Petzl-Erler M.L."/>
            <person name="Terenzi H."/>
            <person name="Vieira L.G.E."/>
            <person name="Almeida M.I.M."/>
            <person name="Alves L.R."/>
            <person name="Arantes O.M.N."/>
            <person name="Balsanelli E."/>
            <person name="Barcellos F.G."/>
            <person name="Baura V.A."/>
            <person name="Binde D.R."/>
            <person name="Campo R.J."/>
            <person name="Chubatsu L.S."/>
            <person name="Chueire L.M.O."/>
            <person name="Ciferri R.R."/>
            <person name="Correa L.C."/>
            <person name="da Conceicao Silva J.L."/>
            <person name="Dabul A.N.G."/>
            <person name="Dambros B.P."/>
            <person name="Faoro H."/>
            <person name="Favetti A."/>
            <person name="Friedermann G."/>
            <person name="Furlaneto M.C."/>
            <person name="Gasques L.S."/>
            <person name="Gimenes C.C.T."/>
            <person name="Gioppo N.M.R."/>
            <person name="Glienke-Blanco C."/>
            <person name="Godoy L.P."/>
            <person name="Guerra M.P."/>
            <person name="Karp S."/>
            <person name="Kava-Cordeiro V."/>
            <person name="Margarido V.P."/>
            <person name="Mathioni S.M."/>
            <person name="Menck-Soares M.A."/>
            <person name="Murace N.K."/>
            <person name="Nicolas M.F."/>
            <person name="Oliveira C.E.C."/>
            <person name="Pagnan N.A.B."/>
            <person name="Pamphile J.A."/>
            <person name="Patussi E.V."/>
            <person name="Pereira L.F.P."/>
            <person name="Pereira-Ferrari L."/>
            <person name="Pinto F.G.S."/>
            <person name="Precoma C."/>
            <person name="Prioli A.J."/>
            <person name="Prioli S.M.A.P."/>
            <person name="Raittz R.T."/>
            <person name="Ramos H.J.O."/>
            <person name="Ribeiro E.M.S.F."/>
            <person name="Rigo L.U."/>
            <person name="Rocha C.L.M.S.C."/>
            <person name="Rocha S.N."/>
            <person name="Santos K."/>
            <person name="Satori D."/>
            <person name="Silva A.G."/>
            <person name="Simao R.C.G."/>
            <person name="Soares M.A.M."/>
            <person name="Souza E.M."/>
            <person name="Steffens M.B.R."/>
            <person name="Steindel M."/>
            <person name="Tadra-Sfeir M.Z."/>
            <person name="Takahashi E.K."/>
            <person name="Torres R.A."/>
            <person name="Valle J.S."/>
            <person name="Vernal J.I."/>
            <person name="Vilas-Boas L.A."/>
            <person name="Watanabe M.A.E."/>
            <person name="Weiss V.A."/>
            <person name="Yates M.A."/>
            <person name="Souza E.M."/>
        </authorList>
    </citation>
    <scope>NUCLEOTIDE SEQUENCE [LARGE SCALE GENOMIC DNA]</scope>
    <source>
        <strain evidence="1 2">SmR1</strain>
    </source>
</reference>
<keyword evidence="2" id="KW-1185">Reference proteome</keyword>
<dbReference type="AlphaFoldDB" id="D8ITT8"/>